<feature type="signal peptide" evidence="1">
    <location>
        <begin position="1"/>
        <end position="21"/>
    </location>
</feature>
<dbReference type="EMBL" id="CP015402">
    <property type="protein sequence ID" value="ANU63010.1"/>
    <property type="molecule type" value="Genomic_DNA"/>
</dbReference>
<reference evidence="2" key="2">
    <citation type="submission" date="2017-04" db="EMBL/GenBank/DDBJ databases">
        <title>Complete Genome Sequences of Twelve Strains of a Stable Defined Moderately Diverse Mouse Microbiota 2 (sDMDMm2).</title>
        <authorList>
            <person name="Uchimura Y."/>
            <person name="Wyss M."/>
            <person name="Brugiroux S."/>
            <person name="Limenitakis J.P."/>
            <person name="Stecher B."/>
            <person name="McCoy K.D."/>
            <person name="Macpherson A.J."/>
        </authorList>
    </citation>
    <scope>NUCLEOTIDE SEQUENCE</scope>
    <source>
        <strain evidence="2">YL27</strain>
    </source>
</reference>
<proteinExistence type="predicted"/>
<sequence>MLRQVILTATLIGLGAAGASAQFFSFDAGTDGVNFHLSNFYPAPRMPVVLTLPRVVEPYHPAVMLTPAPRYYHKAIKKAAKAYRKEMRHHNYYASPALMYVGYDYDDDYDDYMEDMHKARKKAYKAYKKEMKKHYNHHHHHHHHHDDD</sequence>
<accession>A0A1B1S886</accession>
<organism evidence="2 4">
    <name type="scientific">Muribaculum intestinale</name>
    <dbReference type="NCBI Taxonomy" id="1796646"/>
    <lineage>
        <taxon>Bacteria</taxon>
        <taxon>Pseudomonadati</taxon>
        <taxon>Bacteroidota</taxon>
        <taxon>Bacteroidia</taxon>
        <taxon>Bacteroidales</taxon>
        <taxon>Muribaculaceae</taxon>
        <taxon>Muribaculum</taxon>
    </lineage>
</organism>
<gene>
    <name evidence="2" type="ORF">A4V02_04300</name>
    <name evidence="3" type="ORF">E5333_09780</name>
</gene>
<keyword evidence="4" id="KW-1185">Reference proteome</keyword>
<evidence type="ECO:0000313" key="4">
    <source>
        <dbReference type="Proteomes" id="UP000186351"/>
    </source>
</evidence>
<dbReference type="RefSeq" id="WP_068960370.1">
    <property type="nucleotide sequence ID" value="NZ_CAJTAP010000006.1"/>
</dbReference>
<evidence type="ECO:0000313" key="5">
    <source>
        <dbReference type="Proteomes" id="UP000306630"/>
    </source>
</evidence>
<evidence type="ECO:0008006" key="6">
    <source>
        <dbReference type="Google" id="ProtNLM"/>
    </source>
</evidence>
<protein>
    <recommendedName>
        <fullName evidence="6">DUF3300 domain-containing protein</fullName>
    </recommendedName>
</protein>
<evidence type="ECO:0000256" key="1">
    <source>
        <dbReference type="SAM" id="SignalP"/>
    </source>
</evidence>
<dbReference type="KEGG" id="pary:A4V02_04300"/>
<dbReference type="GeneID" id="65536070"/>
<name>A0A1B1S886_9BACT</name>
<reference evidence="3 5" key="3">
    <citation type="submission" date="2019-04" db="EMBL/GenBank/DDBJ databases">
        <title>Microbes associate with the intestines of laboratory mice.</title>
        <authorList>
            <person name="Navarre W."/>
            <person name="Wong E."/>
            <person name="Huang K."/>
            <person name="Tropini C."/>
            <person name="Ng K."/>
            <person name="Yu B."/>
        </authorList>
    </citation>
    <scope>NUCLEOTIDE SEQUENCE [LARGE SCALE GENOMIC DNA]</scope>
    <source>
        <strain evidence="3 5">NM06_A21</strain>
    </source>
</reference>
<dbReference type="EMBL" id="SRYD01000037">
    <property type="protein sequence ID" value="TGY72876.1"/>
    <property type="molecule type" value="Genomic_DNA"/>
</dbReference>
<evidence type="ECO:0000313" key="3">
    <source>
        <dbReference type="EMBL" id="TGY72876.1"/>
    </source>
</evidence>
<dbReference type="Proteomes" id="UP000186351">
    <property type="component" value="Chromosome"/>
</dbReference>
<reference evidence="4" key="1">
    <citation type="submission" date="2016-04" db="EMBL/GenBank/DDBJ databases">
        <title>Complete Genome Sequences of Twelve Strains of a Stable Defined Moderately Diverse Mouse Microbiota 2 (sDMDMm2).</title>
        <authorList>
            <person name="Uchimura Y."/>
            <person name="Wyss M."/>
            <person name="Brugiroux S."/>
            <person name="Limenitakis J.P."/>
            <person name="Stecher B."/>
            <person name="McCoy K.D."/>
            <person name="Macpherson A.J."/>
        </authorList>
    </citation>
    <scope>NUCLEOTIDE SEQUENCE [LARGE SCALE GENOMIC DNA]</scope>
    <source>
        <strain evidence="4">YL27</strain>
    </source>
</reference>
<dbReference type="Proteomes" id="UP000306630">
    <property type="component" value="Unassembled WGS sequence"/>
</dbReference>
<accession>A0A1Z2XKF6</accession>
<feature type="chain" id="PRO_5008529348" description="DUF3300 domain-containing protein" evidence="1">
    <location>
        <begin position="22"/>
        <end position="148"/>
    </location>
</feature>
<keyword evidence="1" id="KW-0732">Signal</keyword>
<evidence type="ECO:0000313" key="2">
    <source>
        <dbReference type="EMBL" id="ANU63010.1"/>
    </source>
</evidence>
<dbReference type="AlphaFoldDB" id="A0A1B1S886"/>